<dbReference type="RefSeq" id="WP_281397007.1">
    <property type="nucleotide sequence ID" value="NZ_JBHSTT010000041.1"/>
</dbReference>
<keyword evidence="2" id="KW-1185">Reference proteome</keyword>
<organism evidence="1 2">
    <name type="scientific">Methylorubrum zatmanii</name>
    <dbReference type="NCBI Taxonomy" id="29429"/>
    <lineage>
        <taxon>Bacteria</taxon>
        <taxon>Pseudomonadati</taxon>
        <taxon>Pseudomonadota</taxon>
        <taxon>Alphaproteobacteria</taxon>
        <taxon>Hyphomicrobiales</taxon>
        <taxon>Methylobacteriaceae</taxon>
        <taxon>Methylorubrum</taxon>
    </lineage>
</organism>
<sequence length="41" mass="4338">MTVERRDLASFADAQAALDDLRAILAAQDLDLIQAGGPVLL</sequence>
<accession>A0ABW1WQT6</accession>
<evidence type="ECO:0000313" key="2">
    <source>
        <dbReference type="Proteomes" id="UP001596237"/>
    </source>
</evidence>
<dbReference type="EMBL" id="JBHSTT010000041">
    <property type="protein sequence ID" value="MFC6390192.1"/>
    <property type="molecule type" value="Genomic_DNA"/>
</dbReference>
<name>A0ABW1WQT6_9HYPH</name>
<reference evidence="2" key="1">
    <citation type="journal article" date="2019" name="Int. J. Syst. Evol. Microbiol.">
        <title>The Global Catalogue of Microorganisms (GCM) 10K type strain sequencing project: providing services to taxonomists for standard genome sequencing and annotation.</title>
        <authorList>
            <consortium name="The Broad Institute Genomics Platform"/>
            <consortium name="The Broad Institute Genome Sequencing Center for Infectious Disease"/>
            <person name="Wu L."/>
            <person name="Ma J."/>
        </authorList>
    </citation>
    <scope>NUCLEOTIDE SEQUENCE [LARGE SCALE GENOMIC DNA]</scope>
    <source>
        <strain evidence="2">CCUG 36916</strain>
    </source>
</reference>
<gene>
    <name evidence="1" type="ORF">ACFQDP_12730</name>
</gene>
<protein>
    <submittedName>
        <fullName evidence="1">Uncharacterized protein</fullName>
    </submittedName>
</protein>
<proteinExistence type="predicted"/>
<evidence type="ECO:0000313" key="1">
    <source>
        <dbReference type="EMBL" id="MFC6390192.1"/>
    </source>
</evidence>
<comment type="caution">
    <text evidence="1">The sequence shown here is derived from an EMBL/GenBank/DDBJ whole genome shotgun (WGS) entry which is preliminary data.</text>
</comment>
<dbReference type="Proteomes" id="UP001596237">
    <property type="component" value="Unassembled WGS sequence"/>
</dbReference>